<organism evidence="2 3">
    <name type="scientific">Ureibacillus galli</name>
    <dbReference type="NCBI Taxonomy" id="2762222"/>
    <lineage>
        <taxon>Bacteria</taxon>
        <taxon>Bacillati</taxon>
        <taxon>Bacillota</taxon>
        <taxon>Bacilli</taxon>
        <taxon>Bacillales</taxon>
        <taxon>Caryophanaceae</taxon>
        <taxon>Ureibacillus</taxon>
    </lineage>
</organism>
<evidence type="ECO:0000313" key="3">
    <source>
        <dbReference type="Proteomes" id="UP000640930"/>
    </source>
</evidence>
<dbReference type="RefSeq" id="WP_191706524.1">
    <property type="nucleotide sequence ID" value="NZ_JACSQA010000004.1"/>
</dbReference>
<sequence length="189" mass="21591">MLSRAERIKREKVENRKHLLSLPKVFLFLIVSIVIYLSSLFLWVKALEGTTYSELLESVIQMNIIAVGLFIALGCLNWELITVIIRSLLKIVFMVWVVLMVLFFPMSSMGESVWLIGLPFFFVYLEVLLDINDVLNQVKKDFAIPKMKFVNGDMLKNHSIAISIIFLAVLNVVISYFIGDLLEAITVFG</sequence>
<accession>A0ABR8X9L6</accession>
<dbReference type="EMBL" id="JACSQA010000004">
    <property type="protein sequence ID" value="MBD8026010.1"/>
    <property type="molecule type" value="Genomic_DNA"/>
</dbReference>
<feature type="transmembrane region" description="Helical" evidence="1">
    <location>
        <begin position="155"/>
        <end position="178"/>
    </location>
</feature>
<reference evidence="2 3" key="1">
    <citation type="submission" date="2020-08" db="EMBL/GenBank/DDBJ databases">
        <title>A Genomic Blueprint of the Chicken Gut Microbiome.</title>
        <authorList>
            <person name="Gilroy R."/>
            <person name="Ravi A."/>
            <person name="Getino M."/>
            <person name="Pursley I."/>
            <person name="Horton D.L."/>
            <person name="Alikhan N.-F."/>
            <person name="Baker D."/>
            <person name="Gharbi K."/>
            <person name="Hall N."/>
            <person name="Watson M."/>
            <person name="Adriaenssens E.M."/>
            <person name="Foster-Nyarko E."/>
            <person name="Jarju S."/>
            <person name="Secka A."/>
            <person name="Antonio M."/>
            <person name="Oren A."/>
            <person name="Chaudhuri R."/>
            <person name="La Ragione R.M."/>
            <person name="Hildebrand F."/>
            <person name="Pallen M.J."/>
        </authorList>
    </citation>
    <scope>NUCLEOTIDE SEQUENCE [LARGE SCALE GENOMIC DNA]</scope>
    <source>
        <strain evidence="2 3">Re31</strain>
    </source>
</reference>
<feature type="transmembrane region" description="Helical" evidence="1">
    <location>
        <begin position="55"/>
        <end position="76"/>
    </location>
</feature>
<name>A0ABR8X9L6_9BACL</name>
<evidence type="ECO:0000313" key="2">
    <source>
        <dbReference type="EMBL" id="MBD8026010.1"/>
    </source>
</evidence>
<comment type="caution">
    <text evidence="2">The sequence shown here is derived from an EMBL/GenBank/DDBJ whole genome shotgun (WGS) entry which is preliminary data.</text>
</comment>
<feature type="transmembrane region" description="Helical" evidence="1">
    <location>
        <begin position="21"/>
        <end position="43"/>
    </location>
</feature>
<feature type="transmembrane region" description="Helical" evidence="1">
    <location>
        <begin position="88"/>
        <end position="107"/>
    </location>
</feature>
<keyword evidence="1" id="KW-0472">Membrane</keyword>
<proteinExistence type="predicted"/>
<keyword evidence="1" id="KW-0812">Transmembrane</keyword>
<dbReference type="Proteomes" id="UP000640930">
    <property type="component" value="Unassembled WGS sequence"/>
</dbReference>
<evidence type="ECO:0000256" key="1">
    <source>
        <dbReference type="SAM" id="Phobius"/>
    </source>
</evidence>
<keyword evidence="3" id="KW-1185">Reference proteome</keyword>
<keyword evidence="1" id="KW-1133">Transmembrane helix</keyword>
<gene>
    <name evidence="2" type="ORF">H9636_05000</name>
</gene>
<feature type="transmembrane region" description="Helical" evidence="1">
    <location>
        <begin position="113"/>
        <end position="135"/>
    </location>
</feature>
<protein>
    <submittedName>
        <fullName evidence="2">Uncharacterized protein</fullName>
    </submittedName>
</protein>